<proteinExistence type="inferred from homology"/>
<evidence type="ECO:0000313" key="3">
    <source>
        <dbReference type="EMBL" id="MBA8804763.1"/>
    </source>
</evidence>
<accession>A0A7W3PAN0</accession>
<dbReference type="RefSeq" id="WP_182540533.1">
    <property type="nucleotide sequence ID" value="NZ_JACGXA010000001.1"/>
</dbReference>
<organism evidence="3 4">
    <name type="scientific">Nocardioides ginsengisegetis</name>
    <dbReference type="NCBI Taxonomy" id="661491"/>
    <lineage>
        <taxon>Bacteria</taxon>
        <taxon>Bacillati</taxon>
        <taxon>Actinomycetota</taxon>
        <taxon>Actinomycetes</taxon>
        <taxon>Propionibacteriales</taxon>
        <taxon>Nocardioidaceae</taxon>
        <taxon>Nocardioides</taxon>
    </lineage>
</organism>
<comment type="similarity">
    <text evidence="1">Belongs to the YciI family.</text>
</comment>
<dbReference type="InterPro" id="IPR011008">
    <property type="entry name" value="Dimeric_a/b-barrel"/>
</dbReference>
<dbReference type="Proteomes" id="UP000580910">
    <property type="component" value="Unassembled WGS sequence"/>
</dbReference>
<evidence type="ECO:0000259" key="2">
    <source>
        <dbReference type="Pfam" id="PF03795"/>
    </source>
</evidence>
<keyword evidence="4" id="KW-1185">Reference proteome</keyword>
<reference evidence="3 4" key="1">
    <citation type="submission" date="2020-07" db="EMBL/GenBank/DDBJ databases">
        <title>Sequencing the genomes of 1000 actinobacteria strains.</title>
        <authorList>
            <person name="Klenk H.-P."/>
        </authorList>
    </citation>
    <scope>NUCLEOTIDE SEQUENCE [LARGE SCALE GENOMIC DNA]</scope>
    <source>
        <strain evidence="3 4">DSM 21349</strain>
    </source>
</reference>
<dbReference type="Gene3D" id="3.30.70.1060">
    <property type="entry name" value="Dimeric alpha+beta barrel"/>
    <property type="match status" value="1"/>
</dbReference>
<dbReference type="EMBL" id="JACGXA010000001">
    <property type="protein sequence ID" value="MBA8804763.1"/>
    <property type="molecule type" value="Genomic_DNA"/>
</dbReference>
<gene>
    <name evidence="3" type="ORF">FB382_003054</name>
</gene>
<feature type="domain" description="YCII-related" evidence="2">
    <location>
        <begin position="1"/>
        <end position="109"/>
    </location>
</feature>
<comment type="caution">
    <text evidence="3">The sequence shown here is derived from an EMBL/GenBank/DDBJ whole genome shotgun (WGS) entry which is preliminary data.</text>
</comment>
<protein>
    <recommendedName>
        <fullName evidence="2">YCII-related domain-containing protein</fullName>
    </recommendedName>
</protein>
<name>A0A7W3PAN0_9ACTN</name>
<dbReference type="Pfam" id="PF03795">
    <property type="entry name" value="YCII"/>
    <property type="match status" value="1"/>
</dbReference>
<evidence type="ECO:0000313" key="4">
    <source>
        <dbReference type="Proteomes" id="UP000580910"/>
    </source>
</evidence>
<sequence>MKYVILIHSNPQPWGHPTSDHTSEYQALPAQQQKDLGDRWERVFGDADAKGEIVYGCALGDPASSRVFHFQGEPLPVDGPYAESKEHLAGFFLIDVESQERAEEIAAAFSCPGDTIELRPTMRPGCES</sequence>
<dbReference type="SUPFAM" id="SSF54909">
    <property type="entry name" value="Dimeric alpha+beta barrel"/>
    <property type="match status" value="1"/>
</dbReference>
<dbReference type="AlphaFoldDB" id="A0A7W3PAN0"/>
<dbReference type="InterPro" id="IPR005545">
    <property type="entry name" value="YCII"/>
</dbReference>
<evidence type="ECO:0000256" key="1">
    <source>
        <dbReference type="ARBA" id="ARBA00007689"/>
    </source>
</evidence>